<dbReference type="SUPFAM" id="SSF53474">
    <property type="entry name" value="alpha/beta-Hydrolases"/>
    <property type="match status" value="1"/>
</dbReference>
<dbReference type="GO" id="GO:0052689">
    <property type="term" value="F:carboxylic ester hydrolase activity"/>
    <property type="evidence" value="ECO:0007669"/>
    <property type="project" value="UniProtKB-ARBA"/>
</dbReference>
<evidence type="ECO:0000313" key="3">
    <source>
        <dbReference type="Proteomes" id="UP000463961"/>
    </source>
</evidence>
<keyword evidence="1" id="KW-0378">Hydrolase</keyword>
<evidence type="ECO:0000313" key="2">
    <source>
        <dbReference type="EMBL" id="BBU69108.1"/>
    </source>
</evidence>
<dbReference type="InterPro" id="IPR001375">
    <property type="entry name" value="Peptidase_S9_cat"/>
</dbReference>
<dbReference type="PANTHER" id="PTHR22946">
    <property type="entry name" value="DIENELACTONE HYDROLASE DOMAIN-CONTAINING PROTEIN-RELATED"/>
    <property type="match status" value="1"/>
</dbReference>
<sequence length="170" mass="18971">MPRFAEDLESARAWALAREDVDPLKIIAIGHSVGAGAALLTASRTSWAAVISLSAFAHPKDMMLRFMDEHRIPKQWIQPWIMNRVQSIIGARFDEIAPENTIRKVQCPVMLIHGADDRDVPVTEARRLMAKAPYGSLTRVIPGVGHDLRPAMPLIGPYAIDFMRTLFCDN</sequence>
<evidence type="ECO:0000256" key="1">
    <source>
        <dbReference type="ARBA" id="ARBA00022801"/>
    </source>
</evidence>
<keyword evidence="3" id="KW-1185">Reference proteome</keyword>
<dbReference type="GO" id="GO:0008236">
    <property type="term" value="F:serine-type peptidase activity"/>
    <property type="evidence" value="ECO:0007669"/>
    <property type="project" value="InterPro"/>
</dbReference>
<dbReference type="GO" id="GO:0006508">
    <property type="term" value="P:proteolysis"/>
    <property type="evidence" value="ECO:0007669"/>
    <property type="project" value="InterPro"/>
</dbReference>
<gene>
    <name evidence="2" type="ORF">ICHIAU1_13910</name>
</gene>
<name>A0A679I410_9RHOO</name>
<dbReference type="AlphaFoldDB" id="A0A679I410"/>
<protein>
    <submittedName>
        <fullName evidence="2">Uncharacterized protein</fullName>
    </submittedName>
</protein>
<dbReference type="Pfam" id="PF00326">
    <property type="entry name" value="Peptidase_S9"/>
    <property type="match status" value="1"/>
</dbReference>
<dbReference type="Proteomes" id="UP000463961">
    <property type="component" value="Chromosome"/>
</dbReference>
<proteinExistence type="predicted"/>
<organism evidence="2 3">
    <name type="scientific">Fluviibacter phosphoraccumulans</name>
    <dbReference type="NCBI Taxonomy" id="1751046"/>
    <lineage>
        <taxon>Bacteria</taxon>
        <taxon>Pseudomonadati</taxon>
        <taxon>Pseudomonadota</taxon>
        <taxon>Betaproteobacteria</taxon>
        <taxon>Rhodocyclales</taxon>
        <taxon>Fluviibacteraceae</taxon>
        <taxon>Fluviibacter</taxon>
    </lineage>
</organism>
<dbReference type="Gene3D" id="3.40.50.1820">
    <property type="entry name" value="alpha/beta hydrolase"/>
    <property type="match status" value="1"/>
</dbReference>
<dbReference type="PANTHER" id="PTHR22946:SF9">
    <property type="entry name" value="POLYKETIDE TRANSFERASE AF380"/>
    <property type="match status" value="1"/>
</dbReference>
<dbReference type="InterPro" id="IPR050261">
    <property type="entry name" value="FrsA_esterase"/>
</dbReference>
<accession>A0A679I410</accession>
<reference evidence="3" key="1">
    <citation type="submission" date="2020-01" db="EMBL/GenBank/DDBJ databases">
        <title>Phosphoaccumulans saitamaens gen. nov., sp. nov., a polyphosphate accumulating bacterium isolated from surface river water.</title>
        <authorList>
            <person name="Watanabe K."/>
            <person name="Suda W."/>
        </authorList>
    </citation>
    <scope>NUCLEOTIDE SEQUENCE [LARGE SCALE GENOMIC DNA]</scope>
    <source>
        <strain evidence="3">ICHIAU1</strain>
    </source>
</reference>
<dbReference type="EMBL" id="AP022345">
    <property type="protein sequence ID" value="BBU69108.1"/>
    <property type="molecule type" value="Genomic_DNA"/>
</dbReference>
<dbReference type="InterPro" id="IPR029058">
    <property type="entry name" value="AB_hydrolase_fold"/>
</dbReference>